<dbReference type="EMBL" id="CP073767">
    <property type="protein sequence ID" value="UWZ59697.1"/>
    <property type="molecule type" value="Genomic_DNA"/>
</dbReference>
<dbReference type="Pfam" id="PF08223">
    <property type="entry name" value="PaaX_C"/>
    <property type="match status" value="1"/>
</dbReference>
<reference evidence="5" key="1">
    <citation type="submission" date="2021-04" db="EMBL/GenBank/DDBJ databases">
        <title>Dactylosporangium aurantiacum NRRL B-8018 full assembly.</title>
        <authorList>
            <person name="Hartkoorn R.C."/>
            <person name="Beaudoing E."/>
            <person name="Hot D."/>
        </authorList>
    </citation>
    <scope>NUCLEOTIDE SEQUENCE</scope>
    <source>
        <strain evidence="5">NRRL B-8018</strain>
    </source>
</reference>
<dbReference type="AlphaFoldDB" id="A0A9Q9MSQ7"/>
<evidence type="ECO:0000313" key="5">
    <source>
        <dbReference type="EMBL" id="UWZ59697.1"/>
    </source>
</evidence>
<sequence>MVRPFDIEEIFPEALTGPARRPRRQPETSAQGLAVTLVADYTASTRAWLPSAAIVALLGEFGVTGGAARTSISRLSRRGVLEISRHGRRSAYRLTASAATDLSKGGVAIARDGADPMSWDGVWTVVLFSIPEQESTRRRVLRDHLRWSRFAPLYDGAWISPDPLPPEAKAALSAAALGSVTVFRARHEDLGTEFDRHPVEAWDLPAIAKEYAAFVDRWGALLPRAAAGAITGAAAVRARTEVMNVYRKFPILDPMIPDRLMPPDWPRRHAREIFVAIYDGLLEPAQQHVRGTVTGMTGEPCPDVRAHTVAAMAAGVRPAGQDAGSAPPRPGAQPADTSR</sequence>
<dbReference type="Proteomes" id="UP001058003">
    <property type="component" value="Chromosome"/>
</dbReference>
<dbReference type="InterPro" id="IPR036388">
    <property type="entry name" value="WH-like_DNA-bd_sf"/>
</dbReference>
<dbReference type="OrthoDB" id="2270427at2"/>
<evidence type="ECO:0000259" key="4">
    <source>
        <dbReference type="Pfam" id="PF20803"/>
    </source>
</evidence>
<dbReference type="Pfam" id="PF20803">
    <property type="entry name" value="PaaX_M"/>
    <property type="match status" value="1"/>
</dbReference>
<dbReference type="KEGG" id="daur:Daura_22940"/>
<feature type="region of interest" description="Disordered" evidence="1">
    <location>
        <begin position="316"/>
        <end position="339"/>
    </location>
</feature>
<dbReference type="Gene3D" id="3.30.70.2650">
    <property type="match status" value="1"/>
</dbReference>
<name>A0A9Q9MSQ7_9ACTN</name>
<dbReference type="Gene3D" id="1.20.58.1460">
    <property type="match status" value="1"/>
</dbReference>
<keyword evidence="6" id="KW-1185">Reference proteome</keyword>
<feature type="domain" description="Transcriptional repressor PaaX-like N-terminal" evidence="2">
    <location>
        <begin position="30"/>
        <end position="97"/>
    </location>
</feature>
<dbReference type="PANTHER" id="PTHR30319">
    <property type="entry name" value="PHENYLACETIC ACID REGULATOR-RELATED TRANSCRIPTIONAL REPRESSOR"/>
    <property type="match status" value="1"/>
</dbReference>
<feature type="domain" description="Transcriptional repressor PaaX-like C-terminal" evidence="3">
    <location>
        <begin position="202"/>
        <end position="290"/>
    </location>
</feature>
<evidence type="ECO:0000259" key="2">
    <source>
        <dbReference type="Pfam" id="PF07848"/>
    </source>
</evidence>
<dbReference type="InterPro" id="IPR048846">
    <property type="entry name" value="PaaX-like_central"/>
</dbReference>
<dbReference type="GO" id="GO:0006351">
    <property type="term" value="P:DNA-templated transcription"/>
    <property type="evidence" value="ECO:0007669"/>
    <property type="project" value="InterPro"/>
</dbReference>
<dbReference type="PANTHER" id="PTHR30319:SF1">
    <property type="entry name" value="TRANSCRIPTIONAL REPRESSOR PAAX"/>
    <property type="match status" value="1"/>
</dbReference>
<dbReference type="Pfam" id="PF07848">
    <property type="entry name" value="PaaX"/>
    <property type="match status" value="1"/>
</dbReference>
<dbReference type="InterPro" id="IPR011965">
    <property type="entry name" value="PaaX_trns_reg"/>
</dbReference>
<gene>
    <name evidence="5" type="ORF">Daura_22940</name>
</gene>
<dbReference type="InterPro" id="IPR012906">
    <property type="entry name" value="PaaX-like_N"/>
</dbReference>
<dbReference type="InterPro" id="IPR013225">
    <property type="entry name" value="PaaX_C"/>
</dbReference>
<evidence type="ECO:0000313" key="6">
    <source>
        <dbReference type="Proteomes" id="UP001058003"/>
    </source>
</evidence>
<dbReference type="Gene3D" id="1.10.10.10">
    <property type="entry name" value="Winged helix-like DNA-binding domain superfamily/Winged helix DNA-binding domain"/>
    <property type="match status" value="1"/>
</dbReference>
<evidence type="ECO:0000256" key="1">
    <source>
        <dbReference type="SAM" id="MobiDB-lite"/>
    </source>
</evidence>
<feature type="domain" description="Transcriptional repressor PaaX-like central Cas2-like" evidence="4">
    <location>
        <begin position="117"/>
        <end position="191"/>
    </location>
</feature>
<accession>A0A9Q9MSQ7</accession>
<proteinExistence type="predicted"/>
<organism evidence="5 6">
    <name type="scientific">Dactylosporangium aurantiacum</name>
    <dbReference type="NCBI Taxonomy" id="35754"/>
    <lineage>
        <taxon>Bacteria</taxon>
        <taxon>Bacillati</taxon>
        <taxon>Actinomycetota</taxon>
        <taxon>Actinomycetes</taxon>
        <taxon>Micromonosporales</taxon>
        <taxon>Micromonosporaceae</taxon>
        <taxon>Dactylosporangium</taxon>
    </lineage>
</organism>
<protein>
    <submittedName>
        <fullName evidence="5">PaaX family transcriptional regulator</fullName>
    </submittedName>
</protein>
<dbReference type="PIRSF" id="PIRSF020623">
    <property type="entry name" value="PaaX"/>
    <property type="match status" value="1"/>
</dbReference>
<evidence type="ECO:0000259" key="3">
    <source>
        <dbReference type="Pfam" id="PF08223"/>
    </source>
</evidence>